<dbReference type="PROSITE" id="PS51257">
    <property type="entry name" value="PROKAR_LIPOPROTEIN"/>
    <property type="match status" value="1"/>
</dbReference>
<dbReference type="RefSeq" id="WP_163282874.1">
    <property type="nucleotide sequence ID" value="NZ_JAAGVY010000002.1"/>
</dbReference>
<keyword evidence="2" id="KW-0378">Hydrolase</keyword>
<dbReference type="AlphaFoldDB" id="A0A7K3WN69"/>
<evidence type="ECO:0000256" key="2">
    <source>
        <dbReference type="ARBA" id="ARBA00022801"/>
    </source>
</evidence>
<dbReference type="Pfam" id="PF02897">
    <property type="entry name" value="Peptidase_S9_N"/>
    <property type="match status" value="1"/>
</dbReference>
<protein>
    <submittedName>
        <fullName evidence="6">Prolyl oligopeptidase family serine peptidase</fullName>
    </submittedName>
</protein>
<name>A0A7K3WN69_9FLAO</name>
<dbReference type="InterPro" id="IPR001375">
    <property type="entry name" value="Peptidase_S9_cat"/>
</dbReference>
<dbReference type="SUPFAM" id="SSF82171">
    <property type="entry name" value="DPP6 N-terminal domain-like"/>
    <property type="match status" value="1"/>
</dbReference>
<dbReference type="PRINTS" id="PR00862">
    <property type="entry name" value="PROLIGOPTASE"/>
</dbReference>
<accession>A0A7K3WN69</accession>
<evidence type="ECO:0000313" key="7">
    <source>
        <dbReference type="Proteomes" id="UP000486602"/>
    </source>
</evidence>
<keyword evidence="3" id="KW-0720">Serine protease</keyword>
<evidence type="ECO:0000256" key="3">
    <source>
        <dbReference type="ARBA" id="ARBA00022825"/>
    </source>
</evidence>
<dbReference type="Pfam" id="PF00326">
    <property type="entry name" value="Peptidase_S9"/>
    <property type="match status" value="1"/>
</dbReference>
<comment type="caution">
    <text evidence="6">The sequence shown here is derived from an EMBL/GenBank/DDBJ whole genome shotgun (WGS) entry which is preliminary data.</text>
</comment>
<proteinExistence type="predicted"/>
<evidence type="ECO:0000259" key="5">
    <source>
        <dbReference type="Pfam" id="PF02897"/>
    </source>
</evidence>
<dbReference type="InterPro" id="IPR023302">
    <property type="entry name" value="Pept_S9A_N"/>
</dbReference>
<dbReference type="Proteomes" id="UP000486602">
    <property type="component" value="Unassembled WGS sequence"/>
</dbReference>
<feature type="domain" description="Peptidase S9A N-terminal" evidence="5">
    <location>
        <begin position="81"/>
        <end position="351"/>
    </location>
</feature>
<keyword evidence="1" id="KW-0645">Protease</keyword>
<gene>
    <name evidence="6" type="ORF">G3O08_01340</name>
</gene>
<dbReference type="InterPro" id="IPR029058">
    <property type="entry name" value="AB_hydrolase_fold"/>
</dbReference>
<dbReference type="GO" id="GO:0006508">
    <property type="term" value="P:proteolysis"/>
    <property type="evidence" value="ECO:0007669"/>
    <property type="project" value="UniProtKB-KW"/>
</dbReference>
<dbReference type="EMBL" id="JAAGVY010000002">
    <property type="protein sequence ID" value="NEN22145.1"/>
    <property type="molecule type" value="Genomic_DNA"/>
</dbReference>
<feature type="domain" description="Peptidase S9 prolyl oligopeptidase catalytic" evidence="4">
    <location>
        <begin position="414"/>
        <end position="627"/>
    </location>
</feature>
<dbReference type="InterPro" id="IPR011042">
    <property type="entry name" value="6-blade_b-propeller_TolB-like"/>
</dbReference>
<dbReference type="Gene3D" id="3.40.50.1820">
    <property type="entry name" value="alpha/beta hydrolase"/>
    <property type="match status" value="1"/>
</dbReference>
<reference evidence="6 7" key="1">
    <citation type="submission" date="2020-02" db="EMBL/GenBank/DDBJ databases">
        <title>Out from the shadows clarifying the taxonomy of the family Cryomorphaceae and related taxa by utilizing the GTDB taxonomic framework.</title>
        <authorList>
            <person name="Bowman J.P."/>
        </authorList>
    </citation>
    <scope>NUCLEOTIDE SEQUENCE [LARGE SCALE GENOMIC DNA]</scope>
    <source>
        <strain evidence="6 7">QSSC 1-22</strain>
    </source>
</reference>
<dbReference type="PANTHER" id="PTHR42776:SF27">
    <property type="entry name" value="DIPEPTIDYL PEPTIDASE FAMILY MEMBER 6"/>
    <property type="match status" value="1"/>
</dbReference>
<keyword evidence="7" id="KW-1185">Reference proteome</keyword>
<dbReference type="InterPro" id="IPR002470">
    <property type="entry name" value="Peptidase_S9A"/>
</dbReference>
<dbReference type="GO" id="GO:0004252">
    <property type="term" value="F:serine-type endopeptidase activity"/>
    <property type="evidence" value="ECO:0007669"/>
    <property type="project" value="InterPro"/>
</dbReference>
<evidence type="ECO:0000259" key="4">
    <source>
        <dbReference type="Pfam" id="PF00326"/>
    </source>
</evidence>
<evidence type="ECO:0000256" key="1">
    <source>
        <dbReference type="ARBA" id="ARBA00022670"/>
    </source>
</evidence>
<sequence>MKSKIIALAMATLLFSCKEETKIAQEETKEYTIDQFMDNEDVSGGSFSSDNSNLLISSNRSGITNVYTVPVKGGEMTAITKSDSTSIMAVSYFPNDNRMLMSADGNGDEIDHLFVRELDGTIKDITPDKGAKASFYGWSKDKKALYYGSNKRDPQFFDVYKLSIDDYTAEMIYQNNDGLNFSAISNDENYFALSKTMNTNDDDLFLYNVKTKEMTKINDTLSSNSAQDFSENDSTFYYTTDDGGEFKYLMSYDLNTNEKKKVVEKSWDIVGSGFTSNGKYMVVYVNDDGKNAIEVLDAPSMKPIALPDFDNKSITSVAFSDDENWMRMYVGGSNAPSDLYTYNLETKEQYKLTNVLNDSIDIDDLVTARVIRYKSFDGTEIPAIYYLPHQASKEYQVPALVWVHGGPGGQTRQNFNSLLQYMVNHGYAVLAVNNRGSSGYGKTFFKMDDKNHGEKDLQDCVEGKNWLADQPEIDGSKIGIIGGSYGGYMTMAALTYTPEEFKVGVNLFGVTNWMRTLKSIPPYWESFRASLYLELGDPYSADSVRLKQISPLFHTDKVTKPLMVLQGSQDPRVLQVESDEIVAGVRKNNVPVEYVLFEDEGHGFVKKENQIEAYSRILTFLDKYLKNENSSDKGEYAKAEVEVE</sequence>
<dbReference type="PANTHER" id="PTHR42776">
    <property type="entry name" value="SERINE PEPTIDASE S9 FAMILY MEMBER"/>
    <property type="match status" value="1"/>
</dbReference>
<organism evidence="6 7">
    <name type="scientific">Cryomorpha ignava</name>
    <dbReference type="NCBI Taxonomy" id="101383"/>
    <lineage>
        <taxon>Bacteria</taxon>
        <taxon>Pseudomonadati</taxon>
        <taxon>Bacteroidota</taxon>
        <taxon>Flavobacteriia</taxon>
        <taxon>Flavobacteriales</taxon>
        <taxon>Cryomorphaceae</taxon>
        <taxon>Cryomorpha</taxon>
    </lineage>
</organism>
<evidence type="ECO:0000313" key="6">
    <source>
        <dbReference type="EMBL" id="NEN22145.1"/>
    </source>
</evidence>
<dbReference type="SUPFAM" id="SSF53474">
    <property type="entry name" value="alpha/beta-Hydrolases"/>
    <property type="match status" value="1"/>
</dbReference>
<dbReference type="Gene3D" id="2.120.10.30">
    <property type="entry name" value="TolB, C-terminal domain"/>
    <property type="match status" value="2"/>
</dbReference>